<dbReference type="EMBL" id="QFYS01000003">
    <property type="protein sequence ID" value="RAK66288.1"/>
    <property type="molecule type" value="Genomic_DNA"/>
</dbReference>
<keyword evidence="2" id="KW-1185">Reference proteome</keyword>
<accession>A0A328BMQ6</accession>
<dbReference type="SUPFAM" id="SSF54285">
    <property type="entry name" value="MoaD/ThiS"/>
    <property type="match status" value="1"/>
</dbReference>
<comment type="caution">
    <text evidence="1">The sequence shown here is derived from an EMBL/GenBank/DDBJ whole genome shotgun (WGS) entry which is preliminary data.</text>
</comment>
<name>A0A328BMQ6_9CAUL</name>
<reference evidence="1 2" key="1">
    <citation type="submission" date="2018-05" db="EMBL/GenBank/DDBJ databases">
        <authorList>
            <person name="Lanie J.A."/>
            <person name="Ng W.-L."/>
            <person name="Kazmierczak K.M."/>
            <person name="Andrzejewski T.M."/>
            <person name="Davidsen T.M."/>
            <person name="Wayne K.J."/>
            <person name="Tettelin H."/>
            <person name="Glass J.I."/>
            <person name="Rusch D."/>
            <person name="Podicherti R."/>
            <person name="Tsui H.-C.T."/>
            <person name="Winkler M.E."/>
        </authorList>
    </citation>
    <scope>NUCLEOTIDE SEQUENCE [LARGE SCALE GENOMIC DNA]</scope>
    <source>
        <strain evidence="1 2">BUT-10</strain>
    </source>
</reference>
<protein>
    <recommendedName>
        <fullName evidence="3">Molybdopterin synthase sulfur carrier subunit</fullName>
    </recommendedName>
</protein>
<dbReference type="AlphaFoldDB" id="A0A328BMQ6"/>
<evidence type="ECO:0008006" key="3">
    <source>
        <dbReference type="Google" id="ProtNLM"/>
    </source>
</evidence>
<gene>
    <name evidence="1" type="ORF">DJ019_08515</name>
</gene>
<evidence type="ECO:0000313" key="1">
    <source>
        <dbReference type="EMBL" id="RAK66288.1"/>
    </source>
</evidence>
<organism evidence="1 2">
    <name type="scientific">Phenylobacterium kunshanense</name>
    <dbReference type="NCBI Taxonomy" id="1445034"/>
    <lineage>
        <taxon>Bacteria</taxon>
        <taxon>Pseudomonadati</taxon>
        <taxon>Pseudomonadota</taxon>
        <taxon>Alphaproteobacteria</taxon>
        <taxon>Caulobacterales</taxon>
        <taxon>Caulobacteraceae</taxon>
        <taxon>Phenylobacterium</taxon>
    </lineage>
</organism>
<dbReference type="Pfam" id="PF02597">
    <property type="entry name" value="ThiS"/>
    <property type="match status" value="1"/>
</dbReference>
<dbReference type="InterPro" id="IPR012675">
    <property type="entry name" value="Beta-grasp_dom_sf"/>
</dbReference>
<dbReference type="InterPro" id="IPR016155">
    <property type="entry name" value="Mopterin_synth/thiamin_S_b"/>
</dbReference>
<dbReference type="RefSeq" id="WP_111275597.1">
    <property type="nucleotide sequence ID" value="NZ_QFYS01000003.1"/>
</dbReference>
<proteinExistence type="predicted"/>
<dbReference type="InterPro" id="IPR003749">
    <property type="entry name" value="ThiS/MoaD-like"/>
</dbReference>
<dbReference type="OrthoDB" id="7173579at2"/>
<dbReference type="Gene3D" id="3.10.20.30">
    <property type="match status" value="1"/>
</dbReference>
<sequence length="101" mass="10293">MSIAPVLAGDPPSASSVASVRVLFFGKVSDRLGRELTLGIPAAGCPLSRLRAELCARLPGAAEALAEPGVRAAVAQQMVVGDTAWVRPGDEVAFFSPFSGG</sequence>
<evidence type="ECO:0000313" key="2">
    <source>
        <dbReference type="Proteomes" id="UP000249524"/>
    </source>
</evidence>
<dbReference type="Proteomes" id="UP000249524">
    <property type="component" value="Unassembled WGS sequence"/>
</dbReference>
<dbReference type="CDD" id="cd00754">
    <property type="entry name" value="Ubl_MoaD"/>
    <property type="match status" value="1"/>
</dbReference>